<dbReference type="PANTHER" id="PTHR10015">
    <property type="entry name" value="HEAT SHOCK TRANSCRIPTION FACTOR"/>
    <property type="match status" value="1"/>
</dbReference>
<dbReference type="PRINTS" id="PR00056">
    <property type="entry name" value="HSFDOMAIN"/>
</dbReference>
<dbReference type="EMBL" id="PJQD01000023">
    <property type="protein sequence ID" value="POY74517.1"/>
    <property type="molecule type" value="Genomic_DNA"/>
</dbReference>
<dbReference type="SMART" id="SM00415">
    <property type="entry name" value="HSF"/>
    <property type="match status" value="1"/>
</dbReference>
<keyword evidence="4" id="KW-0539">Nucleus</keyword>
<dbReference type="STRING" id="741276.A0A2S5BCM5"/>
<accession>A0A2S5BCM5</accession>
<feature type="region of interest" description="Disordered" evidence="6">
    <location>
        <begin position="153"/>
        <end position="173"/>
    </location>
</feature>
<dbReference type="GO" id="GO:0005634">
    <property type="term" value="C:nucleus"/>
    <property type="evidence" value="ECO:0007669"/>
    <property type="project" value="UniProtKB-SubCell"/>
</dbReference>
<evidence type="ECO:0000259" key="7">
    <source>
        <dbReference type="SMART" id="SM00415"/>
    </source>
</evidence>
<feature type="compositionally biased region" description="Pro residues" evidence="6">
    <location>
        <begin position="249"/>
        <end position="261"/>
    </location>
</feature>
<dbReference type="Proteomes" id="UP000237144">
    <property type="component" value="Unassembled WGS sequence"/>
</dbReference>
<protein>
    <recommendedName>
        <fullName evidence="7">HSF-type DNA-binding domain-containing protein</fullName>
    </recommendedName>
</protein>
<evidence type="ECO:0000256" key="2">
    <source>
        <dbReference type="ARBA" id="ARBA00006403"/>
    </source>
</evidence>
<name>A0A2S5BCM5_9BASI</name>
<evidence type="ECO:0000256" key="6">
    <source>
        <dbReference type="SAM" id="MobiDB-lite"/>
    </source>
</evidence>
<keyword evidence="9" id="KW-1185">Reference proteome</keyword>
<sequence>MAPVLPCPFTAGGCPLFNITGDPSTSANACQGGCVPPDANLAHRPVARPSLWRDESSSTSSRRSYVPYDLTAAIAYDANSVHGSAVSTAQTSPITPNSLSGLPSGITDALLFGDLCLPPAETPAGLGESWPPLDAVEYGVSPTQLEMPAYWPAATGPPNPSSSAMGKRPFATGPLSADAGQVYAATSNQPQPSSYSGRHDLWDIEELVRFDQPNAKRVRMSPPPAAATRMSTIPRASGGSPTELRLPVLPDPPRLPSPPMSPEEGEHVTPFISKLCYLLEHPEYEPWIRWDSSGQYLLVAHTKSHLLEILEKFFRHTVISSFIRQLNIYGFRRATTSSLLSVLENTKYSTTVDIPGRDEPETFSAADYSAFFNPAFFRSVPDGPQCRLAALKPLAKDRPPRKRTGSSGSAKAVPTTRSNPSRRSSSSSTASAGQRRRRSDSSDSDFEA</sequence>
<feature type="region of interest" description="Disordered" evidence="6">
    <location>
        <begin position="216"/>
        <end position="264"/>
    </location>
</feature>
<evidence type="ECO:0000256" key="4">
    <source>
        <dbReference type="ARBA" id="ARBA00023242"/>
    </source>
</evidence>
<feature type="region of interest" description="Disordered" evidence="6">
    <location>
        <begin position="391"/>
        <end position="448"/>
    </location>
</feature>
<feature type="compositionally biased region" description="Low complexity" evidence="6">
    <location>
        <begin position="417"/>
        <end position="433"/>
    </location>
</feature>
<dbReference type="GO" id="GO:0043565">
    <property type="term" value="F:sequence-specific DNA binding"/>
    <property type="evidence" value="ECO:0007669"/>
    <property type="project" value="InterPro"/>
</dbReference>
<dbReference type="InterPro" id="IPR036390">
    <property type="entry name" value="WH_DNA-bd_sf"/>
</dbReference>
<dbReference type="InterPro" id="IPR000232">
    <property type="entry name" value="HSF_DNA-bd"/>
</dbReference>
<dbReference type="OrthoDB" id="2527315at2759"/>
<dbReference type="PANTHER" id="PTHR10015:SF427">
    <property type="entry name" value="HEAT SHOCK FACTOR PROTEIN"/>
    <property type="match status" value="1"/>
</dbReference>
<dbReference type="Pfam" id="PF00447">
    <property type="entry name" value="HSF_DNA-bind"/>
    <property type="match status" value="1"/>
</dbReference>
<comment type="subcellular location">
    <subcellularLocation>
        <location evidence="1">Nucleus</location>
    </subcellularLocation>
</comment>
<dbReference type="SUPFAM" id="SSF46785">
    <property type="entry name" value="Winged helix' DNA-binding domain"/>
    <property type="match status" value="1"/>
</dbReference>
<dbReference type="Gene3D" id="1.10.10.10">
    <property type="entry name" value="Winged helix-like DNA-binding domain superfamily/Winged helix DNA-binding domain"/>
    <property type="match status" value="1"/>
</dbReference>
<dbReference type="AlphaFoldDB" id="A0A2S5BCM5"/>
<organism evidence="8 9">
    <name type="scientific">Rhodotorula taiwanensis</name>
    <dbReference type="NCBI Taxonomy" id="741276"/>
    <lineage>
        <taxon>Eukaryota</taxon>
        <taxon>Fungi</taxon>
        <taxon>Dikarya</taxon>
        <taxon>Basidiomycota</taxon>
        <taxon>Pucciniomycotina</taxon>
        <taxon>Microbotryomycetes</taxon>
        <taxon>Sporidiobolales</taxon>
        <taxon>Sporidiobolaceae</taxon>
        <taxon>Rhodotorula</taxon>
    </lineage>
</organism>
<gene>
    <name evidence="8" type="ORF">BMF94_2277</name>
</gene>
<dbReference type="GO" id="GO:0003700">
    <property type="term" value="F:DNA-binding transcription factor activity"/>
    <property type="evidence" value="ECO:0007669"/>
    <property type="project" value="InterPro"/>
</dbReference>
<feature type="domain" description="HSF-type DNA-binding" evidence="7">
    <location>
        <begin position="267"/>
        <end position="392"/>
    </location>
</feature>
<keyword evidence="3" id="KW-0238">DNA-binding</keyword>
<evidence type="ECO:0000256" key="5">
    <source>
        <dbReference type="RuleBase" id="RU004020"/>
    </source>
</evidence>
<evidence type="ECO:0000313" key="8">
    <source>
        <dbReference type="EMBL" id="POY74517.1"/>
    </source>
</evidence>
<dbReference type="InterPro" id="IPR036388">
    <property type="entry name" value="WH-like_DNA-bd_sf"/>
</dbReference>
<comment type="caution">
    <text evidence="8">The sequence shown here is derived from an EMBL/GenBank/DDBJ whole genome shotgun (WGS) entry which is preliminary data.</text>
</comment>
<evidence type="ECO:0000313" key="9">
    <source>
        <dbReference type="Proteomes" id="UP000237144"/>
    </source>
</evidence>
<proteinExistence type="inferred from homology"/>
<comment type="similarity">
    <text evidence="2 5">Belongs to the HSF family.</text>
</comment>
<reference evidence="8 9" key="1">
    <citation type="journal article" date="2018" name="Front. Microbiol.">
        <title>Prospects for Fungal Bioremediation of Acidic Radioactive Waste Sites: Characterization and Genome Sequence of Rhodotorula taiwanensis MD1149.</title>
        <authorList>
            <person name="Tkavc R."/>
            <person name="Matrosova V.Y."/>
            <person name="Grichenko O.E."/>
            <person name="Gostincar C."/>
            <person name="Volpe R.P."/>
            <person name="Klimenkova P."/>
            <person name="Gaidamakova E.K."/>
            <person name="Zhou C.E."/>
            <person name="Stewart B.J."/>
            <person name="Lyman M.G."/>
            <person name="Malfatti S.A."/>
            <person name="Rubinfeld B."/>
            <person name="Courtot M."/>
            <person name="Singh J."/>
            <person name="Dalgard C.L."/>
            <person name="Hamilton T."/>
            <person name="Frey K.G."/>
            <person name="Gunde-Cimerman N."/>
            <person name="Dugan L."/>
            <person name="Daly M.J."/>
        </authorList>
    </citation>
    <scope>NUCLEOTIDE SEQUENCE [LARGE SCALE GENOMIC DNA]</scope>
    <source>
        <strain evidence="8 9">MD1149</strain>
    </source>
</reference>
<evidence type="ECO:0000256" key="1">
    <source>
        <dbReference type="ARBA" id="ARBA00004123"/>
    </source>
</evidence>
<evidence type="ECO:0000256" key="3">
    <source>
        <dbReference type="ARBA" id="ARBA00023125"/>
    </source>
</evidence>